<reference evidence="1 2" key="1">
    <citation type="submission" date="2018-11" db="EMBL/GenBank/DDBJ databases">
        <title>Genome assembly of Steccherinum ochraceum LE-BIN_3174, the white-rot fungus of the Steccherinaceae family (The Residual Polyporoid clade, Polyporales, Basidiomycota).</title>
        <authorList>
            <person name="Fedorova T.V."/>
            <person name="Glazunova O.A."/>
            <person name="Landesman E.O."/>
            <person name="Moiseenko K.V."/>
            <person name="Psurtseva N.V."/>
            <person name="Savinova O.S."/>
            <person name="Shakhova N.V."/>
            <person name="Tyazhelova T.V."/>
            <person name="Vasina D.V."/>
        </authorList>
    </citation>
    <scope>NUCLEOTIDE SEQUENCE [LARGE SCALE GENOMIC DNA]</scope>
    <source>
        <strain evidence="1 2">LE-BIN_3174</strain>
    </source>
</reference>
<proteinExistence type="predicted"/>
<sequence>MVVVDKTALNFGAGRDSERGGRMSLQTDHDEATSIRLYLRGILTNAVELESKCDTLSYSSPTQLLAYGLTNADLFNPKAGVPLMSYGYMISYEWMGQFCIDKGLCELHKIKPNSGPIAISGSVARRLVYQLRLQNSMNLETKQALMKFFEMQEEARWFITEYMD</sequence>
<dbReference type="AlphaFoldDB" id="A0A4R0RBB4"/>
<evidence type="ECO:0000313" key="1">
    <source>
        <dbReference type="EMBL" id="TCD62665.1"/>
    </source>
</evidence>
<dbReference type="EMBL" id="RWJN01000354">
    <property type="protein sequence ID" value="TCD62665.1"/>
    <property type="molecule type" value="Genomic_DNA"/>
</dbReference>
<accession>A0A4R0RBB4</accession>
<evidence type="ECO:0000313" key="2">
    <source>
        <dbReference type="Proteomes" id="UP000292702"/>
    </source>
</evidence>
<dbReference type="Proteomes" id="UP000292702">
    <property type="component" value="Unassembled WGS sequence"/>
</dbReference>
<keyword evidence="2" id="KW-1185">Reference proteome</keyword>
<protein>
    <submittedName>
        <fullName evidence="1">Uncharacterized protein</fullName>
    </submittedName>
</protein>
<name>A0A4R0RBB4_9APHY</name>
<organism evidence="1 2">
    <name type="scientific">Steccherinum ochraceum</name>
    <dbReference type="NCBI Taxonomy" id="92696"/>
    <lineage>
        <taxon>Eukaryota</taxon>
        <taxon>Fungi</taxon>
        <taxon>Dikarya</taxon>
        <taxon>Basidiomycota</taxon>
        <taxon>Agaricomycotina</taxon>
        <taxon>Agaricomycetes</taxon>
        <taxon>Polyporales</taxon>
        <taxon>Steccherinaceae</taxon>
        <taxon>Steccherinum</taxon>
    </lineage>
</organism>
<comment type="caution">
    <text evidence="1">The sequence shown here is derived from an EMBL/GenBank/DDBJ whole genome shotgun (WGS) entry which is preliminary data.</text>
</comment>
<gene>
    <name evidence="1" type="ORF">EIP91_006587</name>
</gene>